<dbReference type="Pfam" id="PF19273">
    <property type="entry name" value="Exportin-5"/>
    <property type="match status" value="1"/>
</dbReference>
<evidence type="ECO:0000259" key="1">
    <source>
        <dbReference type="Pfam" id="PF19273"/>
    </source>
</evidence>
<keyword evidence="3" id="KW-1185">Reference proteome</keyword>
<dbReference type="InterPro" id="IPR016024">
    <property type="entry name" value="ARM-type_fold"/>
</dbReference>
<dbReference type="Gene3D" id="1.25.10.10">
    <property type="entry name" value="Leucine-rich Repeat Variant"/>
    <property type="match status" value="1"/>
</dbReference>
<dbReference type="KEGG" id="ndi:NDAI_0C01790"/>
<organism evidence="2 3">
    <name type="scientific">Naumovozyma dairenensis (strain ATCC 10597 / BCRC 20456 / CBS 421 / NBRC 0211 / NRRL Y-12639)</name>
    <name type="common">Saccharomyces dairenensis</name>
    <dbReference type="NCBI Taxonomy" id="1071378"/>
    <lineage>
        <taxon>Eukaryota</taxon>
        <taxon>Fungi</taxon>
        <taxon>Dikarya</taxon>
        <taxon>Ascomycota</taxon>
        <taxon>Saccharomycotina</taxon>
        <taxon>Saccharomycetes</taxon>
        <taxon>Saccharomycetales</taxon>
        <taxon>Saccharomycetaceae</taxon>
        <taxon>Naumovozyma</taxon>
    </lineage>
</organism>
<dbReference type="GO" id="GO:0005634">
    <property type="term" value="C:nucleus"/>
    <property type="evidence" value="ECO:0007669"/>
    <property type="project" value="EnsemblFungi"/>
</dbReference>
<reference evidence="2 3" key="1">
    <citation type="journal article" date="2011" name="Proc. Natl. Acad. Sci. U.S.A.">
        <title>Evolutionary erosion of yeast sex chromosomes by mating-type switching accidents.</title>
        <authorList>
            <person name="Gordon J.L."/>
            <person name="Armisen D."/>
            <person name="Proux-Wera E."/>
            <person name="Oheigeartaigh S.S."/>
            <person name="Byrne K.P."/>
            <person name="Wolfe K.H."/>
        </authorList>
    </citation>
    <scope>NUCLEOTIDE SEQUENCE [LARGE SCALE GENOMIC DNA]</scope>
    <source>
        <strain evidence="3">ATCC 10597 / BCRC 20456 / CBS 421 / NBRC 0211 / NRRL Y-12639</strain>
    </source>
</reference>
<dbReference type="InterPro" id="IPR045478">
    <property type="entry name" value="Exportin-5_C"/>
</dbReference>
<dbReference type="HOGENOM" id="CLU_003712_0_0_1"/>
<evidence type="ECO:0000313" key="2">
    <source>
        <dbReference type="EMBL" id="CCD23840.1"/>
    </source>
</evidence>
<dbReference type="GO" id="GO:0042565">
    <property type="term" value="C:RNA nuclear export complex"/>
    <property type="evidence" value="ECO:0007669"/>
    <property type="project" value="TreeGrafter"/>
</dbReference>
<dbReference type="OrthoDB" id="2215036at2759"/>
<dbReference type="GO" id="GO:0006611">
    <property type="term" value="P:protein export from nucleus"/>
    <property type="evidence" value="ECO:0007669"/>
    <property type="project" value="EnsemblFungi"/>
</dbReference>
<name>G0W7S9_NAUDC</name>
<dbReference type="STRING" id="1071378.G0W7S9"/>
<dbReference type="GO" id="GO:0005737">
    <property type="term" value="C:cytoplasm"/>
    <property type="evidence" value="ECO:0007669"/>
    <property type="project" value="EnsemblFungi"/>
</dbReference>
<accession>G0W7S9</accession>
<dbReference type="PANTHER" id="PTHR11223:SF3">
    <property type="entry name" value="EXPORTIN-5"/>
    <property type="match status" value="1"/>
</dbReference>
<dbReference type="OMA" id="IAKRSWG"/>
<protein>
    <recommendedName>
        <fullName evidence="1">Exportin-5 C-terminal domain-containing protein</fullName>
    </recommendedName>
</protein>
<dbReference type="eggNOG" id="KOG2020">
    <property type="taxonomic scope" value="Eukaryota"/>
</dbReference>
<gene>
    <name evidence="2" type="primary">NDAI0C01790</name>
    <name evidence="2" type="ordered locus">NDAI_0C01790</name>
</gene>
<dbReference type="GeneID" id="11496775"/>
<sequence length="1225" mass="142662">MEFLGANQIISVLETIYSPTASNEERLESQKFLDQVKLQDESPFWGFQLAMNNPHNYIVIHYGLGLLGNSLKKDWDKYDQVKRVTLRNWIKDLCFKVTAEYPRYIKEKLALLWVEVAKRTWGELLRGGDEQITETVMETSWCNMDHDLSDLWSMSEASRELSLIIFRILFEDVFLLEDMVMLKRMTILQPLCVMLVSPIDVFAKKYKFTEKWMLFKWGQTGWFQLWVKELNEALNGSNSEYVIRLLETLKTCLNWPLSDVIIDSDILSSLFGCFMSGIPKAQSMALDSMHILLTRPYNNEEHNLHVINKVFDNMDILSTVYDSLQFDPNEGIDEDKYPIIKKFVDMISCLYVCILKVKNDNGQINKYLRLVLKATAHPSLIVSGLTLDLWCSCLRNDDVLPMLTDFVIPQLLNFSADALVYYEQIDNHVSKLFSDVDFQSKTEFQTFCSTYRKRIRDIIRLISCVKLDFTYTWLTSRLNDYFSSIYGQQVLSSTFLDRKSEPYLSALSQFMIIECFINGCIRWKIWYPNGSDYDEKLNEILYKLELLSNQLIALNIREPLLLKKEIQNFALFLTMLKDNVLFTLLEKIITTATMDYPGLNLEERNDESDAVRDLRYACGIELNRMALLMPESLKEIFPDIENVVAKILPNLSYHEKISFKSFLLTIILKSSLDHKEERFAAIVDPELSAWSDKDTVVGLTDLPWFMERLGIVQIAEYFQNRGIDESRDLLSIDIDEEGKKLKSELTKRWQTLFPVRATRMFIHYSMQSVKKDEDLKILQKMWRPRIVPILPYIMRLLYQLQSYHDPENWKQLPSIVQSFVKYSTIERFWEAGASNKSKDEFIDEHMKAMQTLRDFADSVGHIVRYTREYTLLVLGAISSLGNVFYEVEEAPQLLLDSIAIYKPDTGMISPGVSTHGWKHIMNIAVRPILKNCPEECAPKFMAAFLPKLFETLDLLLCQKWEPYMVDNDVMQAARDDEEMTEEILEENLLRQFTTVVVLILIDSFGQHGHSSKTKPNPHQLLLRNIVFNDINILAPFLTLLNHLIGFKDTKCSFNAILILKSCLSEVLIKDPNVDHFFTVEVMQTLIKRFLVDNGQKDAFYELLYVFTTLFLTLCKEYKSTRDFLYNVSRGYDIDALYNNLKEVDDYKAQRLLMYDFFDWIRTVNGKNDVNDDESLALHEKKRLERRDAVLKRAAERLVKKNKPNADVLDDPSTEDGAIGTLFENT</sequence>
<dbReference type="GO" id="GO:0005049">
    <property type="term" value="F:nuclear export signal receptor activity"/>
    <property type="evidence" value="ECO:0007669"/>
    <property type="project" value="EnsemblFungi"/>
</dbReference>
<dbReference type="RefSeq" id="XP_003669083.1">
    <property type="nucleotide sequence ID" value="XM_003669035.1"/>
</dbReference>
<evidence type="ECO:0000313" key="3">
    <source>
        <dbReference type="Proteomes" id="UP000000689"/>
    </source>
</evidence>
<dbReference type="GO" id="GO:0071528">
    <property type="term" value="P:tRNA re-export from nucleus"/>
    <property type="evidence" value="ECO:0007669"/>
    <property type="project" value="EnsemblFungi"/>
</dbReference>
<proteinExistence type="predicted"/>
<dbReference type="AlphaFoldDB" id="G0W7S9"/>
<dbReference type="SUPFAM" id="SSF48371">
    <property type="entry name" value="ARM repeat"/>
    <property type="match status" value="1"/>
</dbReference>
<dbReference type="GO" id="GO:0003723">
    <property type="term" value="F:RNA binding"/>
    <property type="evidence" value="ECO:0007669"/>
    <property type="project" value="TreeGrafter"/>
</dbReference>
<feature type="domain" description="Exportin-5 C-terminal" evidence="1">
    <location>
        <begin position="334"/>
        <end position="1157"/>
    </location>
</feature>
<dbReference type="InterPro" id="IPR045065">
    <property type="entry name" value="XPO1/5"/>
</dbReference>
<dbReference type="EMBL" id="HE580269">
    <property type="protein sequence ID" value="CCD23840.1"/>
    <property type="molecule type" value="Genomic_DNA"/>
</dbReference>
<dbReference type="PANTHER" id="PTHR11223">
    <property type="entry name" value="EXPORTIN 1/5"/>
    <property type="match status" value="1"/>
</dbReference>
<dbReference type="Proteomes" id="UP000000689">
    <property type="component" value="Chromosome 3"/>
</dbReference>
<dbReference type="InterPro" id="IPR011989">
    <property type="entry name" value="ARM-like"/>
</dbReference>